<dbReference type="AlphaFoldDB" id="A0A8E2I6T1"/>
<accession>A0A8E2I6T1</accession>
<evidence type="ECO:0000313" key="3">
    <source>
        <dbReference type="Proteomes" id="UP000189761"/>
    </source>
</evidence>
<dbReference type="InterPro" id="IPR029045">
    <property type="entry name" value="ClpP/crotonase-like_dom_sf"/>
</dbReference>
<dbReference type="Gene3D" id="3.90.226.10">
    <property type="entry name" value="2-enoyl-CoA Hydratase, Chain A, domain 1"/>
    <property type="match status" value="1"/>
</dbReference>
<feature type="domain" description="Tail specific protease" evidence="1">
    <location>
        <begin position="184"/>
        <end position="400"/>
    </location>
</feature>
<dbReference type="RefSeq" id="WP_071977690.1">
    <property type="nucleotide sequence ID" value="NZ_CP065424.1"/>
</dbReference>
<dbReference type="GO" id="GO:0008236">
    <property type="term" value="F:serine-type peptidase activity"/>
    <property type="evidence" value="ECO:0007669"/>
    <property type="project" value="InterPro"/>
</dbReference>
<comment type="caution">
    <text evidence="2">The sequence shown here is derived from an EMBL/GenBank/DDBJ whole genome shotgun (WGS) entry which is preliminary data.</text>
</comment>
<dbReference type="Proteomes" id="UP000189761">
    <property type="component" value="Unassembled WGS sequence"/>
</dbReference>
<dbReference type="InterPro" id="IPR005151">
    <property type="entry name" value="Tail-specific_protease"/>
</dbReference>
<dbReference type="SUPFAM" id="SSF52096">
    <property type="entry name" value="ClpP/crotonase"/>
    <property type="match status" value="1"/>
</dbReference>
<evidence type="ECO:0000313" key="2">
    <source>
        <dbReference type="EMBL" id="OOP67766.1"/>
    </source>
</evidence>
<protein>
    <submittedName>
        <fullName evidence="2">Peptidase</fullName>
    </submittedName>
</protein>
<dbReference type="EMBL" id="MTLA01000165">
    <property type="protein sequence ID" value="OOP67766.1"/>
    <property type="molecule type" value="Genomic_DNA"/>
</dbReference>
<keyword evidence="3" id="KW-1185">Reference proteome</keyword>
<sequence>MYIEMFEEIVSICRHDYSGCQDKKGWDHPEKYVDEICILEEKQQLTPDKFVEIVQDYLLDFKEQHMFFKTSKKSVEKRYDVGFKVRRFEDQLFITDVGKEKRVKKGHAIVSFGNVPVIDLVEKHRRELVEDHQERENWNSIIGKYQFCEIMDGNGHTYQMELKKYEKEEYIPQYTIEELEKGILLMTLTDFANADAITQLVHQHQEALENCRKLIIDVRVNYGGNDSSYFQLLPYIFENREVNINTEDDEYMLINCTERSCELEIAEMNNAIASTEDEYTKKVLKIFLREWKKNKGKGFVQFDLSDLEDTIIQGRKNPEQIIVMTDVTCGSSGDSFVEICKRSSKVTVIGRPTAGLNDYANLAVMNWHDQFELWYPTSRLSRIDNGKGMTGVGIKPHIHIPWTPKHLFEDVEIQTALKLLEEKAKA</sequence>
<dbReference type="Pfam" id="PF03572">
    <property type="entry name" value="Peptidase_S41"/>
    <property type="match status" value="1"/>
</dbReference>
<proteinExistence type="predicted"/>
<organism evidence="2 3">
    <name type="scientific">Heyndrickxia oleronia</name>
    <dbReference type="NCBI Taxonomy" id="38875"/>
    <lineage>
        <taxon>Bacteria</taxon>
        <taxon>Bacillati</taxon>
        <taxon>Bacillota</taxon>
        <taxon>Bacilli</taxon>
        <taxon>Bacillales</taxon>
        <taxon>Bacillaceae</taxon>
        <taxon>Heyndrickxia</taxon>
    </lineage>
</organism>
<evidence type="ECO:0000259" key="1">
    <source>
        <dbReference type="Pfam" id="PF03572"/>
    </source>
</evidence>
<name>A0A8E2I6T1_9BACI</name>
<gene>
    <name evidence="2" type="ORF">BWZ43_14165</name>
</gene>
<dbReference type="GO" id="GO:0006508">
    <property type="term" value="P:proteolysis"/>
    <property type="evidence" value="ECO:0007669"/>
    <property type="project" value="InterPro"/>
</dbReference>
<reference evidence="2 3" key="1">
    <citation type="submission" date="2017-01" db="EMBL/GenBank/DDBJ databases">
        <title>Draft genome sequence of Bacillus oleronius.</title>
        <authorList>
            <person name="Allam M."/>
        </authorList>
    </citation>
    <scope>NUCLEOTIDE SEQUENCE [LARGE SCALE GENOMIC DNA]</scope>
    <source>
        <strain evidence="2 3">DSM 9356</strain>
    </source>
</reference>